<feature type="region of interest" description="Disordered" evidence="1">
    <location>
        <begin position="1"/>
        <end position="56"/>
    </location>
</feature>
<keyword evidence="3" id="KW-1185">Reference proteome</keyword>
<sequence>MGKGRSTSPQSSLCGELGASAPKKGKKKQKAAKKSEKKSDKLAGKQPTVAKLPKKKCCESKTRCGRCPLRMLKEGTLPEGYTVHRRKLVKVSAVPQRGEKKKSAA</sequence>
<dbReference type="Proteomes" id="UP000756387">
    <property type="component" value="Unassembled WGS sequence"/>
</dbReference>
<protein>
    <recommendedName>
        <fullName evidence="4">30S ribosomal protein S12</fullName>
    </recommendedName>
</protein>
<evidence type="ECO:0008006" key="4">
    <source>
        <dbReference type="Google" id="ProtNLM"/>
    </source>
</evidence>
<dbReference type="RefSeq" id="WP_193637068.1">
    <property type="nucleotide sequence ID" value="NZ_JADCSA010000002.1"/>
</dbReference>
<feature type="compositionally biased region" description="Basic residues" evidence="1">
    <location>
        <begin position="23"/>
        <end position="32"/>
    </location>
</feature>
<dbReference type="EMBL" id="JADCSA010000002">
    <property type="protein sequence ID" value="MBE7323640.1"/>
    <property type="molecule type" value="Genomic_DNA"/>
</dbReference>
<evidence type="ECO:0000313" key="3">
    <source>
        <dbReference type="Proteomes" id="UP000756387"/>
    </source>
</evidence>
<feature type="compositionally biased region" description="Polar residues" evidence="1">
    <location>
        <begin position="1"/>
        <end position="13"/>
    </location>
</feature>
<name>A0ABR9RR67_9ACTN</name>
<gene>
    <name evidence="2" type="ORF">IEQ44_03110</name>
</gene>
<reference evidence="2 3" key="1">
    <citation type="submission" date="2020-10" db="EMBL/GenBank/DDBJ databases">
        <title>Nocardioides sp. isolated from sludge.</title>
        <authorList>
            <person name="Zhang X."/>
        </authorList>
    </citation>
    <scope>NUCLEOTIDE SEQUENCE [LARGE SCALE GENOMIC DNA]</scope>
    <source>
        <strain evidence="2 3">Y6</strain>
    </source>
</reference>
<accession>A0ABR9RR67</accession>
<organism evidence="2 3">
    <name type="scientific">Nocardioides malaquae</name>
    <dbReference type="NCBI Taxonomy" id="2773426"/>
    <lineage>
        <taxon>Bacteria</taxon>
        <taxon>Bacillati</taxon>
        <taxon>Actinomycetota</taxon>
        <taxon>Actinomycetes</taxon>
        <taxon>Propionibacteriales</taxon>
        <taxon>Nocardioidaceae</taxon>
        <taxon>Nocardioides</taxon>
    </lineage>
</organism>
<feature type="compositionally biased region" description="Basic and acidic residues" evidence="1">
    <location>
        <begin position="33"/>
        <end position="43"/>
    </location>
</feature>
<evidence type="ECO:0000256" key="1">
    <source>
        <dbReference type="SAM" id="MobiDB-lite"/>
    </source>
</evidence>
<comment type="caution">
    <text evidence="2">The sequence shown here is derived from an EMBL/GenBank/DDBJ whole genome shotgun (WGS) entry which is preliminary data.</text>
</comment>
<proteinExistence type="predicted"/>
<evidence type="ECO:0000313" key="2">
    <source>
        <dbReference type="EMBL" id="MBE7323640.1"/>
    </source>
</evidence>